<evidence type="ECO:0000256" key="1">
    <source>
        <dbReference type="ARBA" id="ARBA00004141"/>
    </source>
</evidence>
<keyword evidence="5 6" id="KW-0472">Membrane</keyword>
<accession>A0A087E878</accession>
<comment type="caution">
    <text evidence="8">The sequence shown here is derived from an EMBL/GenBank/DDBJ whole genome shotgun (WGS) entry which is preliminary data.</text>
</comment>
<sequence length="185" mass="21305">MRKLIEQLMKFGIVGVVAFIIDWGILNALVWGLHMHNVLAGTVSFLISLVFNYLASMKYVFKHREDMARWMEILIFFAAAAIGLFINDAILWISTYGMNHDAYVSQSTQYVLRTNAGKLVATAVVMIWNFVIRKWLLDDTHTNAMNRLKGKSNRLTTDQLDAKWERSFSHRLGLWSLAHTPKGWK</sequence>
<evidence type="ECO:0000313" key="9">
    <source>
        <dbReference type="Proteomes" id="UP000029055"/>
    </source>
</evidence>
<feature type="transmembrane region" description="Helical" evidence="6">
    <location>
        <begin position="39"/>
        <end position="61"/>
    </location>
</feature>
<feature type="domain" description="GtrA/DPMS transmembrane" evidence="7">
    <location>
        <begin position="10"/>
        <end position="136"/>
    </location>
</feature>
<evidence type="ECO:0000256" key="5">
    <source>
        <dbReference type="ARBA" id="ARBA00023136"/>
    </source>
</evidence>
<dbReference type="InterPro" id="IPR051401">
    <property type="entry name" value="GtrA_CellWall_Glycosyl"/>
</dbReference>
<dbReference type="STRING" id="77635.BISU_0455"/>
<protein>
    <submittedName>
        <fullName evidence="8">Sugar translocase</fullName>
    </submittedName>
</protein>
<organism evidence="8 9">
    <name type="scientific">Bifidobacterium subtile</name>
    <dbReference type="NCBI Taxonomy" id="77635"/>
    <lineage>
        <taxon>Bacteria</taxon>
        <taxon>Bacillati</taxon>
        <taxon>Actinomycetota</taxon>
        <taxon>Actinomycetes</taxon>
        <taxon>Bifidobacteriales</taxon>
        <taxon>Bifidobacteriaceae</taxon>
        <taxon>Bifidobacterium</taxon>
    </lineage>
</organism>
<evidence type="ECO:0000259" key="7">
    <source>
        <dbReference type="Pfam" id="PF04138"/>
    </source>
</evidence>
<comment type="similarity">
    <text evidence="2">Belongs to the GtrA family.</text>
</comment>
<evidence type="ECO:0000256" key="3">
    <source>
        <dbReference type="ARBA" id="ARBA00022692"/>
    </source>
</evidence>
<dbReference type="InterPro" id="IPR007267">
    <property type="entry name" value="GtrA_DPMS_TM"/>
</dbReference>
<evidence type="ECO:0000256" key="2">
    <source>
        <dbReference type="ARBA" id="ARBA00009399"/>
    </source>
</evidence>
<gene>
    <name evidence="8" type="ORF">BISU_0455</name>
</gene>
<dbReference type="EMBL" id="JGZR01000006">
    <property type="protein sequence ID" value="KFJ03979.1"/>
    <property type="molecule type" value="Genomic_DNA"/>
</dbReference>
<keyword evidence="9" id="KW-1185">Reference proteome</keyword>
<evidence type="ECO:0000313" key="8">
    <source>
        <dbReference type="EMBL" id="KFJ03979.1"/>
    </source>
</evidence>
<dbReference type="PANTHER" id="PTHR38459">
    <property type="entry name" value="PROPHAGE BACTOPRENOL-LINKED GLUCOSE TRANSLOCASE HOMOLOG"/>
    <property type="match status" value="1"/>
</dbReference>
<dbReference type="GO" id="GO:0000271">
    <property type="term" value="P:polysaccharide biosynthetic process"/>
    <property type="evidence" value="ECO:0007669"/>
    <property type="project" value="InterPro"/>
</dbReference>
<proteinExistence type="inferred from homology"/>
<comment type="subcellular location">
    <subcellularLocation>
        <location evidence="1">Membrane</location>
        <topology evidence="1">Multi-pass membrane protein</topology>
    </subcellularLocation>
</comment>
<dbReference type="Pfam" id="PF04138">
    <property type="entry name" value="GtrA_DPMS_TM"/>
    <property type="match status" value="1"/>
</dbReference>
<keyword evidence="4 6" id="KW-1133">Transmembrane helix</keyword>
<feature type="transmembrane region" description="Helical" evidence="6">
    <location>
        <begin position="12"/>
        <end position="33"/>
    </location>
</feature>
<feature type="transmembrane region" description="Helical" evidence="6">
    <location>
        <begin position="115"/>
        <end position="132"/>
    </location>
</feature>
<dbReference type="GO" id="GO:0005886">
    <property type="term" value="C:plasma membrane"/>
    <property type="evidence" value="ECO:0007669"/>
    <property type="project" value="TreeGrafter"/>
</dbReference>
<evidence type="ECO:0000256" key="4">
    <source>
        <dbReference type="ARBA" id="ARBA00022989"/>
    </source>
</evidence>
<name>A0A087E878_9BIFI</name>
<dbReference type="eggNOG" id="COG2246">
    <property type="taxonomic scope" value="Bacteria"/>
</dbReference>
<keyword evidence="3 6" id="KW-0812">Transmembrane</keyword>
<feature type="transmembrane region" description="Helical" evidence="6">
    <location>
        <begin position="73"/>
        <end position="95"/>
    </location>
</feature>
<reference evidence="8 9" key="1">
    <citation type="submission" date="2014-03" db="EMBL/GenBank/DDBJ databases">
        <title>Genomics of Bifidobacteria.</title>
        <authorList>
            <person name="Ventura M."/>
            <person name="Milani C."/>
            <person name="Lugli G.A."/>
        </authorList>
    </citation>
    <scope>NUCLEOTIDE SEQUENCE [LARGE SCALE GENOMIC DNA]</scope>
    <source>
        <strain evidence="8 9">LMG 11597</strain>
    </source>
</reference>
<evidence type="ECO:0000256" key="6">
    <source>
        <dbReference type="SAM" id="Phobius"/>
    </source>
</evidence>
<dbReference type="AlphaFoldDB" id="A0A087E878"/>
<dbReference type="PANTHER" id="PTHR38459:SF1">
    <property type="entry name" value="PROPHAGE BACTOPRENOL-LINKED GLUCOSE TRANSLOCASE HOMOLOG"/>
    <property type="match status" value="1"/>
</dbReference>
<dbReference type="Proteomes" id="UP000029055">
    <property type="component" value="Unassembled WGS sequence"/>
</dbReference>